<name>A0A8S5NGI5_9CAUD</name>
<protein>
    <submittedName>
        <fullName evidence="1">Uncharacterized protein</fullName>
    </submittedName>
</protein>
<accession>A0A8S5NGI5</accession>
<reference evidence="1" key="1">
    <citation type="journal article" date="2021" name="Proc. Natl. Acad. Sci. U.S.A.">
        <title>A Catalog of Tens of Thousands of Viruses from Human Metagenomes Reveals Hidden Associations with Chronic Diseases.</title>
        <authorList>
            <person name="Tisza M.J."/>
            <person name="Buck C.B."/>
        </authorList>
    </citation>
    <scope>NUCLEOTIDE SEQUENCE</scope>
    <source>
        <strain evidence="1">CtzRR1</strain>
    </source>
</reference>
<organism evidence="1">
    <name type="scientific">Myoviridae sp. ctzRR1</name>
    <dbReference type="NCBI Taxonomy" id="2826720"/>
    <lineage>
        <taxon>Viruses</taxon>
        <taxon>Duplodnaviria</taxon>
        <taxon>Heunggongvirae</taxon>
        <taxon>Uroviricota</taxon>
        <taxon>Caudoviricetes</taxon>
    </lineage>
</organism>
<proteinExistence type="predicted"/>
<dbReference type="EMBL" id="BK015166">
    <property type="protein sequence ID" value="DAD93777.1"/>
    <property type="molecule type" value="Genomic_DNA"/>
</dbReference>
<sequence>MRKAIFLAIAEALCPANPSDPNADTSKNIVPYVDLWNDQVNLLGGGTAFETPAVFVEFEQIDWKQQNAGARRGEVAVRLHIVTRAVSAHGFHDQRMEEALAVFDLINAINAKMQGLRGEGFAGFQLTTSATNHNHTELVENVERLVTSAQDCTGMRQFTRAVGLSADISATK</sequence>
<evidence type="ECO:0000313" key="1">
    <source>
        <dbReference type="EMBL" id="DAD93777.1"/>
    </source>
</evidence>